<evidence type="ECO:0000313" key="20">
    <source>
        <dbReference type="Proteomes" id="UP000215914"/>
    </source>
</evidence>
<dbReference type="Gene3D" id="2.40.70.10">
    <property type="entry name" value="Acid Proteases"/>
    <property type="match status" value="1"/>
</dbReference>
<keyword evidence="20" id="KW-1185">Reference proteome</keyword>
<evidence type="ECO:0000256" key="11">
    <source>
        <dbReference type="ARBA" id="ARBA00022918"/>
    </source>
</evidence>
<dbReference type="Pfam" id="PF00078">
    <property type="entry name" value="RVT_1"/>
    <property type="match status" value="1"/>
</dbReference>
<evidence type="ECO:0000256" key="14">
    <source>
        <dbReference type="ARBA" id="ARBA00023172"/>
    </source>
</evidence>
<dbReference type="GO" id="GO:0003677">
    <property type="term" value="F:DNA binding"/>
    <property type="evidence" value="ECO:0007669"/>
    <property type="project" value="UniProtKB-KW"/>
</dbReference>
<dbReference type="Pfam" id="PF19259">
    <property type="entry name" value="Ty3_capsid"/>
    <property type="match status" value="1"/>
</dbReference>
<dbReference type="InterPro" id="IPR050951">
    <property type="entry name" value="Retrovirus_Pol_polyprotein"/>
</dbReference>
<dbReference type="InterPro" id="IPR043128">
    <property type="entry name" value="Rev_trsase/Diguanyl_cyclase"/>
</dbReference>
<dbReference type="Pfam" id="PF08284">
    <property type="entry name" value="RVP_2"/>
    <property type="match status" value="1"/>
</dbReference>
<reference evidence="19" key="2">
    <citation type="submission" date="2020-06" db="EMBL/GenBank/DDBJ databases">
        <title>Helianthus annuus Genome sequencing and assembly Release 2.</title>
        <authorList>
            <person name="Gouzy J."/>
            <person name="Langlade N."/>
            <person name="Munos S."/>
        </authorList>
    </citation>
    <scope>NUCLEOTIDE SEQUENCE</scope>
    <source>
        <tissue evidence="19">Leaves</tissue>
    </source>
</reference>
<dbReference type="Gene3D" id="3.30.420.10">
    <property type="entry name" value="Ribonuclease H-like superfamily/Ribonuclease H"/>
    <property type="match status" value="1"/>
</dbReference>
<dbReference type="CDD" id="cd00024">
    <property type="entry name" value="CD_CSD"/>
    <property type="match status" value="1"/>
</dbReference>
<dbReference type="PANTHER" id="PTHR37984">
    <property type="entry name" value="PROTEIN CBG26694"/>
    <property type="match status" value="1"/>
</dbReference>
<dbReference type="Gene3D" id="3.10.10.10">
    <property type="entry name" value="HIV Type 1 Reverse Transcriptase, subunit A, domain 1"/>
    <property type="match status" value="1"/>
</dbReference>
<keyword evidence="3 19" id="KW-0548">Nucleotidyltransferase</keyword>
<dbReference type="InterPro" id="IPR056924">
    <property type="entry name" value="SH3_Tf2-1"/>
</dbReference>
<dbReference type="InterPro" id="IPR016197">
    <property type="entry name" value="Chromo-like_dom_sf"/>
</dbReference>
<comment type="caution">
    <text evidence="19">The sequence shown here is derived from an EMBL/GenBank/DDBJ whole genome shotgun (WGS) entry which is preliminary data.</text>
</comment>
<evidence type="ECO:0000256" key="1">
    <source>
        <dbReference type="ARBA" id="ARBA00022670"/>
    </source>
</evidence>
<dbReference type="InterPro" id="IPR045358">
    <property type="entry name" value="Ty3_capsid"/>
</dbReference>
<keyword evidence="14" id="KW-0233">DNA recombination</keyword>
<dbReference type="GO" id="GO:0003964">
    <property type="term" value="F:RNA-directed DNA polymerase activity"/>
    <property type="evidence" value="ECO:0007669"/>
    <property type="project" value="UniProtKB-KW"/>
</dbReference>
<keyword evidence="9" id="KW-0460">Magnesium</keyword>
<dbReference type="GO" id="GO:0004190">
    <property type="term" value="F:aspartic-type endopeptidase activity"/>
    <property type="evidence" value="ECO:0007669"/>
    <property type="project" value="UniProtKB-KW"/>
</dbReference>
<dbReference type="CDD" id="cd09274">
    <property type="entry name" value="RNase_HI_RT_Ty3"/>
    <property type="match status" value="1"/>
</dbReference>
<keyword evidence="2 19" id="KW-0808">Transferase</keyword>
<dbReference type="SUPFAM" id="SSF54160">
    <property type="entry name" value="Chromo domain-like"/>
    <property type="match status" value="1"/>
</dbReference>
<dbReference type="FunFam" id="1.10.340.70:FF:000001">
    <property type="entry name" value="Retrovirus-related Pol polyprotein from transposon gypsy-like Protein"/>
    <property type="match status" value="1"/>
</dbReference>
<dbReference type="InterPro" id="IPR001584">
    <property type="entry name" value="Integrase_cat-core"/>
</dbReference>
<dbReference type="CDD" id="cd00303">
    <property type="entry name" value="retropepsin_like"/>
    <property type="match status" value="1"/>
</dbReference>
<keyword evidence="13" id="KW-0238">DNA-binding</keyword>
<dbReference type="EC" id="2.7.7.-" evidence="19"/>
<dbReference type="GO" id="GO:0003887">
    <property type="term" value="F:DNA-directed DNA polymerase activity"/>
    <property type="evidence" value="ECO:0007669"/>
    <property type="project" value="UniProtKB-KW"/>
</dbReference>
<dbReference type="SUPFAM" id="SSF56672">
    <property type="entry name" value="DNA/RNA polymerases"/>
    <property type="match status" value="1"/>
</dbReference>
<dbReference type="InterPro" id="IPR043502">
    <property type="entry name" value="DNA/RNA_pol_sf"/>
</dbReference>
<dbReference type="CDD" id="cd01647">
    <property type="entry name" value="RT_LTR"/>
    <property type="match status" value="1"/>
</dbReference>
<dbReference type="PROSITE" id="PS50878">
    <property type="entry name" value="RT_POL"/>
    <property type="match status" value="1"/>
</dbReference>
<dbReference type="FunFam" id="3.30.70.270:FF:000020">
    <property type="entry name" value="Transposon Tf2-6 polyprotein-like Protein"/>
    <property type="match status" value="1"/>
</dbReference>
<keyword evidence="7" id="KW-0255">Endonuclease</keyword>
<protein>
    <submittedName>
        <fullName evidence="19">Nucleotidyltransferase, Ribonuclease H</fullName>
        <ecNumber evidence="19">2.7.7.-</ecNumber>
        <ecNumber evidence="19">3.1.26.4</ecNumber>
    </submittedName>
</protein>
<feature type="domain" description="Reverse transcriptase" evidence="17">
    <location>
        <begin position="596"/>
        <end position="775"/>
    </location>
</feature>
<dbReference type="SUPFAM" id="SSF53098">
    <property type="entry name" value="Ribonuclease H-like"/>
    <property type="match status" value="1"/>
</dbReference>
<sequence length="1515" mass="170476">MADGTRLKTLDSDVKALQDGQAQTTKTVDQLLASQARQEKLLAEVVAQLSRMPGKTPDLDPSGSHTHRSDGYSVLGRHKPAPVTLARFSGSHPERWVAQATRYFEFYSIPDDERLTISSFYFDDAASDWFDWLQRHHQLTTWDAFVGRIQKRFRTPELEDPEGQLAKLHQTSTVADYRNRFEEISNRTVLLPRTFLVSCFISGLRGDIKQSVVVHNPQTLDDAAELAQKHEQRILLEKGLGRVSLGSSKGLLPTPKTPPTVGSPVTPAQLKAISPNVGFRRLSPAEIATKRSQGLCFRCDERYTWDHKCKAAPQLLFFDDDSSDFDSDAAQISPNSVLQDGQIAEKLQMEEVKTQSSISYNALSGDSSSTTLRFSGTVQGKTVQILLDGGSTHCFVQTRVAQFLNFAIEAITPFSVLVGSGDRLLCSGIARKVELIVQNHSIVVDFYVLPLQGWDMVLGVSWLATLGPVVTDYKLGTFKFQLQGKQVCWQGDSSPPIHPIQFHGFQQLLHNDGIGHIFHLTLLPPNTTATKPHSPELQSVLDQFAMVFQPPHGLPPPRAQDHCINLLPSSNPVSIKPYRYPHFQKNEIERLVSEMLAQGIIRPSTSAFSSPVLLVKKKDGTWRFCVDYRALNAITIRDRFPIPSIDELFDELYNAKVFSKLDLLAGYHQIRVAPGDISKTAFRTHDGHFEFLVMPFGLTNAPSTFQRLMNDVFRPYLRKFILVFFDDILVYSPSWTSHLAHLTTTLQLLLDNQLVAKMSKCVFGQNQIAYLGHIITGQGVAVDPSKIEAILQWPTPSNVKEVRAFLGLTGYYRRFIHNYATIAGPLTDLLRKDAYAWTDTTKSAFTKLKQLLGSTPVLRLPDFSKPFTLETDASGTGIGAILSQDKHPLAYFSKKLCPRMQQASTYHREMYAITQAIAKWRQYLLGNKFTILTDQQSLKNLQDQVIQTPEQQKWLGKLLGFDFDILYRPGSLNSAADALSRQPTSQLMAISSQEPSLLLAIRKAILTDPESQSILLQISQKSAGSDKFQVKEGLLFYQGRLFVPVTANLRSQLLTEFHSSVIGGHSGITRTLHRLSSNFYWPNMRSDVSTFIAECQVCQQTKASPLSPAGLLQPLPIPHMIFDEIAMDFITSLPSSHGKTVIMVVIDRLSKYGHFIGLPANFSSVTVATAFINDFVRLHGVPTNIVTDRDARFMTSFWKELHRLHGTTLSFSTAYHPQSDGQTEALNKCLEMYLRAYVTDYPTHWMTYLPWAEFWYNTAYQTSAQMTPFEVVYGRKPPTINRYIRDSTTNATLEAQLLDRDTVLSLLRANLAKAQTRMKLQADKHRRELSFDIGDWVYVKLQPYRQGSLRLQRHRKLGRRYFGPYQVIQKIGSVAYRLDLPPTAQIHSVFHVSVLRKCVGQPTQQVTPLNLVDSTSTLLLIPHQILARRSIIRSGQTIPQSLIQWEGFSEQEATWEDDSHLLHKFPSFHLADKVILDGDGNVMDPGPAARRISNRPKQVSRRLHGYDLNATSAEI</sequence>
<feature type="region of interest" description="Disordered" evidence="16">
    <location>
        <begin position="52"/>
        <end position="75"/>
    </location>
</feature>
<dbReference type="FunFam" id="3.10.20.370:FF:000001">
    <property type="entry name" value="Retrovirus-related Pol polyprotein from transposon 17.6-like protein"/>
    <property type="match status" value="1"/>
</dbReference>
<keyword evidence="8 19" id="KW-0378">Hydrolase</keyword>
<evidence type="ECO:0000256" key="4">
    <source>
        <dbReference type="ARBA" id="ARBA00022722"/>
    </source>
</evidence>
<keyword evidence="4" id="KW-0540">Nuclease</keyword>
<dbReference type="Gene3D" id="3.30.70.270">
    <property type="match status" value="2"/>
</dbReference>
<evidence type="ECO:0000256" key="10">
    <source>
        <dbReference type="ARBA" id="ARBA00022908"/>
    </source>
</evidence>
<dbReference type="GO" id="GO:0046872">
    <property type="term" value="F:metal ion binding"/>
    <property type="evidence" value="ECO:0007669"/>
    <property type="project" value="UniProtKB-KW"/>
</dbReference>
<dbReference type="InterPro" id="IPR036397">
    <property type="entry name" value="RNaseH_sf"/>
</dbReference>
<dbReference type="GO" id="GO:0015074">
    <property type="term" value="P:DNA integration"/>
    <property type="evidence" value="ECO:0007669"/>
    <property type="project" value="UniProtKB-KW"/>
</dbReference>
<dbReference type="Pfam" id="PF17921">
    <property type="entry name" value="Integrase_H2C2"/>
    <property type="match status" value="1"/>
</dbReference>
<dbReference type="Pfam" id="PF17919">
    <property type="entry name" value="RT_RNaseH_2"/>
    <property type="match status" value="1"/>
</dbReference>
<dbReference type="FunFam" id="3.10.10.10:FF:000007">
    <property type="entry name" value="Retrovirus-related Pol polyprotein from transposon 17.6-like Protein"/>
    <property type="match status" value="1"/>
</dbReference>
<evidence type="ECO:0000256" key="5">
    <source>
        <dbReference type="ARBA" id="ARBA00022723"/>
    </source>
</evidence>
<dbReference type="Pfam" id="PF24626">
    <property type="entry name" value="SH3_Tf2-1"/>
    <property type="match status" value="1"/>
</dbReference>
<evidence type="ECO:0000259" key="18">
    <source>
        <dbReference type="PROSITE" id="PS50994"/>
    </source>
</evidence>
<dbReference type="InterPro" id="IPR021109">
    <property type="entry name" value="Peptidase_aspartic_dom_sf"/>
</dbReference>
<dbReference type="GO" id="GO:0006508">
    <property type="term" value="P:proteolysis"/>
    <property type="evidence" value="ECO:0007669"/>
    <property type="project" value="UniProtKB-KW"/>
</dbReference>
<reference evidence="19" key="1">
    <citation type="journal article" date="2017" name="Nature">
        <title>The sunflower genome provides insights into oil metabolism, flowering and Asterid evolution.</title>
        <authorList>
            <person name="Badouin H."/>
            <person name="Gouzy J."/>
            <person name="Grassa C.J."/>
            <person name="Murat F."/>
            <person name="Staton S.E."/>
            <person name="Cottret L."/>
            <person name="Lelandais-Briere C."/>
            <person name="Owens G.L."/>
            <person name="Carrere S."/>
            <person name="Mayjonade B."/>
            <person name="Legrand L."/>
            <person name="Gill N."/>
            <person name="Kane N.C."/>
            <person name="Bowers J.E."/>
            <person name="Hubner S."/>
            <person name="Bellec A."/>
            <person name="Berard A."/>
            <person name="Berges H."/>
            <person name="Blanchet N."/>
            <person name="Boniface M.C."/>
            <person name="Brunel D."/>
            <person name="Catrice O."/>
            <person name="Chaidir N."/>
            <person name="Claudel C."/>
            <person name="Donnadieu C."/>
            <person name="Faraut T."/>
            <person name="Fievet G."/>
            <person name="Helmstetter N."/>
            <person name="King M."/>
            <person name="Knapp S.J."/>
            <person name="Lai Z."/>
            <person name="Le Paslier M.C."/>
            <person name="Lippi Y."/>
            <person name="Lorenzon L."/>
            <person name="Mandel J.R."/>
            <person name="Marage G."/>
            <person name="Marchand G."/>
            <person name="Marquand E."/>
            <person name="Bret-Mestries E."/>
            <person name="Morien E."/>
            <person name="Nambeesan S."/>
            <person name="Nguyen T."/>
            <person name="Pegot-Espagnet P."/>
            <person name="Pouilly N."/>
            <person name="Raftis F."/>
            <person name="Sallet E."/>
            <person name="Schiex T."/>
            <person name="Thomas J."/>
            <person name="Vandecasteele C."/>
            <person name="Vares D."/>
            <person name="Vear F."/>
            <person name="Vautrin S."/>
            <person name="Crespi M."/>
            <person name="Mangin B."/>
            <person name="Burke J.M."/>
            <person name="Salse J."/>
            <person name="Munos S."/>
            <person name="Vincourt P."/>
            <person name="Rieseberg L.H."/>
            <person name="Langlade N.B."/>
        </authorList>
    </citation>
    <scope>NUCLEOTIDE SEQUENCE</scope>
    <source>
        <tissue evidence="19">Leaves</tissue>
    </source>
</reference>
<evidence type="ECO:0000256" key="2">
    <source>
        <dbReference type="ARBA" id="ARBA00022679"/>
    </source>
</evidence>
<keyword evidence="12" id="KW-0239">DNA-directed DNA polymerase</keyword>
<dbReference type="Proteomes" id="UP000215914">
    <property type="component" value="Unassembled WGS sequence"/>
</dbReference>
<dbReference type="InterPro" id="IPR041577">
    <property type="entry name" value="RT_RNaseH_2"/>
</dbReference>
<name>A0A9K3HCA6_HELAN</name>
<dbReference type="InterPro" id="IPR012337">
    <property type="entry name" value="RNaseH-like_sf"/>
</dbReference>
<keyword evidence="1" id="KW-0645">Protease</keyword>
<dbReference type="PROSITE" id="PS50994">
    <property type="entry name" value="INTEGRASE"/>
    <property type="match status" value="1"/>
</dbReference>
<dbReference type="Gene3D" id="1.10.340.70">
    <property type="match status" value="1"/>
</dbReference>
<dbReference type="SUPFAM" id="SSF50630">
    <property type="entry name" value="Acid proteases"/>
    <property type="match status" value="1"/>
</dbReference>
<dbReference type="Gramene" id="mRNA:HanXRQr2_Chr13g0608621">
    <property type="protein sequence ID" value="CDS:HanXRQr2_Chr13g0608621.1"/>
    <property type="gene ID" value="HanXRQr2_Chr13g0608621"/>
</dbReference>
<accession>A0A9K3HCA6</accession>
<dbReference type="EC" id="3.1.26.4" evidence="19"/>
<dbReference type="PANTHER" id="PTHR37984:SF5">
    <property type="entry name" value="PROTEIN NYNRIN-LIKE"/>
    <property type="match status" value="1"/>
</dbReference>
<keyword evidence="6" id="KW-0064">Aspartyl protease</keyword>
<evidence type="ECO:0000256" key="3">
    <source>
        <dbReference type="ARBA" id="ARBA00022695"/>
    </source>
</evidence>
<evidence type="ECO:0000256" key="12">
    <source>
        <dbReference type="ARBA" id="ARBA00022932"/>
    </source>
</evidence>
<dbReference type="Gene3D" id="3.10.20.370">
    <property type="match status" value="1"/>
</dbReference>
<keyword evidence="10" id="KW-0229">DNA integration</keyword>
<dbReference type="GO" id="GO:0004523">
    <property type="term" value="F:RNA-DNA hybrid ribonuclease activity"/>
    <property type="evidence" value="ECO:0007669"/>
    <property type="project" value="UniProtKB-EC"/>
</dbReference>
<keyword evidence="11" id="KW-0695">RNA-directed DNA polymerase</keyword>
<evidence type="ECO:0000313" key="19">
    <source>
        <dbReference type="EMBL" id="KAF5775135.1"/>
    </source>
</evidence>
<keyword evidence="5" id="KW-0479">Metal-binding</keyword>
<dbReference type="InterPro" id="IPR000477">
    <property type="entry name" value="RT_dom"/>
</dbReference>
<dbReference type="GO" id="GO:0006310">
    <property type="term" value="P:DNA recombination"/>
    <property type="evidence" value="ECO:0007669"/>
    <property type="project" value="UniProtKB-KW"/>
</dbReference>
<dbReference type="EMBL" id="MNCJ02000328">
    <property type="protein sequence ID" value="KAF5775135.1"/>
    <property type="molecule type" value="Genomic_DNA"/>
</dbReference>
<proteinExistence type="predicted"/>
<evidence type="ECO:0000256" key="9">
    <source>
        <dbReference type="ARBA" id="ARBA00022842"/>
    </source>
</evidence>
<feature type="domain" description="Integrase catalytic" evidence="18">
    <location>
        <begin position="1112"/>
        <end position="1276"/>
    </location>
</feature>
<gene>
    <name evidence="19" type="ORF">HanXRQr2_Chr13g0608621</name>
</gene>
<evidence type="ECO:0000259" key="17">
    <source>
        <dbReference type="PROSITE" id="PS50878"/>
    </source>
</evidence>
<keyword evidence="15" id="KW-0511">Multifunctional enzyme</keyword>
<evidence type="ECO:0000256" key="13">
    <source>
        <dbReference type="ARBA" id="ARBA00023125"/>
    </source>
</evidence>
<evidence type="ECO:0000256" key="7">
    <source>
        <dbReference type="ARBA" id="ARBA00022759"/>
    </source>
</evidence>
<organism evidence="19 20">
    <name type="scientific">Helianthus annuus</name>
    <name type="common">Common sunflower</name>
    <dbReference type="NCBI Taxonomy" id="4232"/>
    <lineage>
        <taxon>Eukaryota</taxon>
        <taxon>Viridiplantae</taxon>
        <taxon>Streptophyta</taxon>
        <taxon>Embryophyta</taxon>
        <taxon>Tracheophyta</taxon>
        <taxon>Spermatophyta</taxon>
        <taxon>Magnoliopsida</taxon>
        <taxon>eudicotyledons</taxon>
        <taxon>Gunneridae</taxon>
        <taxon>Pentapetalae</taxon>
        <taxon>asterids</taxon>
        <taxon>campanulids</taxon>
        <taxon>Asterales</taxon>
        <taxon>Asteraceae</taxon>
        <taxon>Asteroideae</taxon>
        <taxon>Heliantheae alliance</taxon>
        <taxon>Heliantheae</taxon>
        <taxon>Helianthus</taxon>
    </lineage>
</organism>
<dbReference type="InterPro" id="IPR041588">
    <property type="entry name" value="Integrase_H2C2"/>
</dbReference>
<evidence type="ECO:0000256" key="8">
    <source>
        <dbReference type="ARBA" id="ARBA00022801"/>
    </source>
</evidence>
<evidence type="ECO:0000256" key="15">
    <source>
        <dbReference type="ARBA" id="ARBA00023268"/>
    </source>
</evidence>
<evidence type="ECO:0000256" key="16">
    <source>
        <dbReference type="SAM" id="MobiDB-lite"/>
    </source>
</evidence>
<evidence type="ECO:0000256" key="6">
    <source>
        <dbReference type="ARBA" id="ARBA00022750"/>
    </source>
</evidence>